<sequence length="491" mass="51504">MATPAIAQGTGGLNAQSTAAQTSDPVDQAVDSINDRLSTSWNDWAVTHGDVQSIANTLEGLDANQTRAVIDQLAADGTLDKVAQEFTDDKVLGLGGLTVAERSQFFNEMARKLDSGGLKTLSDAFAGTDANSGGYEDVVALGQAVATHASPHVQVEYVQEMASDMTDQPDYTTTHLGGSMSRTGDAEAAAVGEVLAGLQGSPSAAREAFGALSYEQMRAVMSASIDETVNYSSHAVSANLDGKVAGEILASASQINDPDVKARLFDASAQTLEHINEDFGFPVTALGKEESANAVANGLTQLLDTDTTGIMRELAYNQSTMDGTSFGQYAKHMLNNGQEDVLGEQMARLQMGNQLNENPITRFEDSVTLNSGAIRYENAGTLGYFVGGVYSAAESISSDVQQQQELTSKVLNSTLTVIGSVVPPAVNTGFGVAKDWAVYAIEAAIEDPGTTAAQQLERAAIPTNPNTDEMGVGTAAFSGFNDRISQVTRLD</sequence>
<gene>
    <name evidence="2" type="ORF">GCM10007392_48290</name>
</gene>
<proteinExistence type="predicted"/>
<feature type="region of interest" description="Disordered" evidence="1">
    <location>
        <begin position="1"/>
        <end position="25"/>
    </location>
</feature>
<comment type="caution">
    <text evidence="2">The sequence shown here is derived from an EMBL/GenBank/DDBJ whole genome shotgun (WGS) entry which is preliminary data.</text>
</comment>
<dbReference type="Proteomes" id="UP000626148">
    <property type="component" value="Unassembled WGS sequence"/>
</dbReference>
<dbReference type="EMBL" id="BMXR01000021">
    <property type="protein sequence ID" value="GGX75471.1"/>
    <property type="molecule type" value="Genomic_DNA"/>
</dbReference>
<keyword evidence="3" id="KW-1185">Reference proteome</keyword>
<organism evidence="2 3">
    <name type="scientific">Saccharospirillum salsuginis</name>
    <dbReference type="NCBI Taxonomy" id="418750"/>
    <lineage>
        <taxon>Bacteria</taxon>
        <taxon>Pseudomonadati</taxon>
        <taxon>Pseudomonadota</taxon>
        <taxon>Gammaproteobacteria</taxon>
        <taxon>Oceanospirillales</taxon>
        <taxon>Saccharospirillaceae</taxon>
        <taxon>Saccharospirillum</taxon>
    </lineage>
</organism>
<evidence type="ECO:0000313" key="3">
    <source>
        <dbReference type="Proteomes" id="UP000626148"/>
    </source>
</evidence>
<dbReference type="RefSeq" id="WP_189613693.1">
    <property type="nucleotide sequence ID" value="NZ_BMXR01000021.1"/>
</dbReference>
<feature type="compositionally biased region" description="Polar residues" evidence="1">
    <location>
        <begin position="13"/>
        <end position="25"/>
    </location>
</feature>
<evidence type="ECO:0000256" key="1">
    <source>
        <dbReference type="SAM" id="MobiDB-lite"/>
    </source>
</evidence>
<accession>A0A918KV38</accession>
<reference evidence="2" key="2">
    <citation type="submission" date="2020-09" db="EMBL/GenBank/DDBJ databases">
        <authorList>
            <person name="Sun Q."/>
            <person name="Kim S."/>
        </authorList>
    </citation>
    <scope>NUCLEOTIDE SEQUENCE</scope>
    <source>
        <strain evidence="2">KCTC 22169</strain>
    </source>
</reference>
<dbReference type="AlphaFoldDB" id="A0A918KV38"/>
<evidence type="ECO:0000313" key="2">
    <source>
        <dbReference type="EMBL" id="GGX75471.1"/>
    </source>
</evidence>
<protein>
    <submittedName>
        <fullName evidence="2">Uncharacterized protein</fullName>
    </submittedName>
</protein>
<name>A0A918KV38_9GAMM</name>
<reference evidence="2" key="1">
    <citation type="journal article" date="2014" name="Int. J. Syst. Evol. Microbiol.">
        <title>Complete genome sequence of Corynebacterium casei LMG S-19264T (=DSM 44701T), isolated from a smear-ripened cheese.</title>
        <authorList>
            <consortium name="US DOE Joint Genome Institute (JGI-PGF)"/>
            <person name="Walter F."/>
            <person name="Albersmeier A."/>
            <person name="Kalinowski J."/>
            <person name="Ruckert C."/>
        </authorList>
    </citation>
    <scope>NUCLEOTIDE SEQUENCE</scope>
    <source>
        <strain evidence="2">KCTC 22169</strain>
    </source>
</reference>